<evidence type="ECO:0000313" key="3">
    <source>
        <dbReference type="EMBL" id="MBB3729977.1"/>
    </source>
</evidence>
<accession>A0A7W5VLB1</accession>
<proteinExistence type="predicted"/>
<feature type="transmembrane region" description="Helical" evidence="2">
    <location>
        <begin position="287"/>
        <end position="309"/>
    </location>
</feature>
<evidence type="ECO:0000313" key="4">
    <source>
        <dbReference type="Proteomes" id="UP000579945"/>
    </source>
</evidence>
<dbReference type="Proteomes" id="UP000579945">
    <property type="component" value="Unassembled WGS sequence"/>
</dbReference>
<keyword evidence="2" id="KW-1133">Transmembrane helix</keyword>
<keyword evidence="2" id="KW-0472">Membrane</keyword>
<organism evidence="3 4">
    <name type="scientific">Nonomuraea dietziae</name>
    <dbReference type="NCBI Taxonomy" id="65515"/>
    <lineage>
        <taxon>Bacteria</taxon>
        <taxon>Bacillati</taxon>
        <taxon>Actinomycetota</taxon>
        <taxon>Actinomycetes</taxon>
        <taxon>Streptosporangiales</taxon>
        <taxon>Streptosporangiaceae</taxon>
        <taxon>Nonomuraea</taxon>
    </lineage>
</organism>
<feature type="transmembrane region" description="Helical" evidence="2">
    <location>
        <begin position="321"/>
        <end position="343"/>
    </location>
</feature>
<dbReference type="AlphaFoldDB" id="A0A7W5VLB1"/>
<sequence length="368" mass="38624">MITSLVHVVAGQHAGGCQDDSERTSTVLTTAQPSDRPQVATTSPHRPLVLCAAAMAVLGVISGLGLVIDERLVMGEPVWLKPFKFAASFSLYATTLTWMIGQVQRWRRTLWWLGTVTVFGFVLPEIAAITFQAVRGVRSHFNFSTQLDEIVFAVMGGAAYLGWLLTFALGVFLLFQPRTDRSMAWAIPLGVAISLAGMSIGYLMTAPTAEQAQALDAGIAITTIGAHSVGGLDGGAGAPVTGWSAETGDLRVAHFVGLHALQVLPLLAIALRLLARRFAVLREAATRTGLVIVAALGYAGLTGLLVWQAQRGQPLTRPDQLTLSVAGALVAAVAICSAGVTALTARRARNGQTPVVGAIRDPLTSVAG</sequence>
<feature type="transmembrane region" description="Helical" evidence="2">
    <location>
        <begin position="150"/>
        <end position="175"/>
    </location>
</feature>
<feature type="compositionally biased region" description="Polar residues" evidence="1">
    <location>
        <begin position="24"/>
        <end position="42"/>
    </location>
</feature>
<reference evidence="3 4" key="1">
    <citation type="submission" date="2020-08" db="EMBL/GenBank/DDBJ databases">
        <title>Sequencing the genomes of 1000 actinobacteria strains.</title>
        <authorList>
            <person name="Klenk H.-P."/>
        </authorList>
    </citation>
    <scope>NUCLEOTIDE SEQUENCE [LARGE SCALE GENOMIC DNA]</scope>
    <source>
        <strain evidence="3 4">DSM 44320</strain>
    </source>
</reference>
<keyword evidence="2" id="KW-0812">Transmembrane</keyword>
<dbReference type="EMBL" id="JACIBV010000001">
    <property type="protein sequence ID" value="MBB3729977.1"/>
    <property type="molecule type" value="Genomic_DNA"/>
</dbReference>
<name>A0A7W5VLB1_9ACTN</name>
<evidence type="ECO:0000256" key="2">
    <source>
        <dbReference type="SAM" id="Phobius"/>
    </source>
</evidence>
<feature type="transmembrane region" description="Helical" evidence="2">
    <location>
        <begin position="182"/>
        <end position="204"/>
    </location>
</feature>
<comment type="caution">
    <text evidence="3">The sequence shown here is derived from an EMBL/GenBank/DDBJ whole genome shotgun (WGS) entry which is preliminary data.</text>
</comment>
<feature type="transmembrane region" description="Helical" evidence="2">
    <location>
        <begin position="48"/>
        <end position="68"/>
    </location>
</feature>
<feature type="transmembrane region" description="Helical" evidence="2">
    <location>
        <begin position="83"/>
        <end position="101"/>
    </location>
</feature>
<gene>
    <name evidence="3" type="ORF">FHR33_005837</name>
</gene>
<feature type="transmembrane region" description="Helical" evidence="2">
    <location>
        <begin position="252"/>
        <end position="275"/>
    </location>
</feature>
<keyword evidence="4" id="KW-1185">Reference proteome</keyword>
<evidence type="ECO:0000256" key="1">
    <source>
        <dbReference type="SAM" id="MobiDB-lite"/>
    </source>
</evidence>
<protein>
    <submittedName>
        <fullName evidence="3">Uncharacterized protein</fullName>
    </submittedName>
</protein>
<feature type="region of interest" description="Disordered" evidence="1">
    <location>
        <begin position="15"/>
        <end position="42"/>
    </location>
</feature>
<feature type="transmembrane region" description="Helical" evidence="2">
    <location>
        <begin position="110"/>
        <end position="130"/>
    </location>
</feature>